<dbReference type="Gene3D" id="1.10.1660.10">
    <property type="match status" value="1"/>
</dbReference>
<dbReference type="GO" id="GO:0003700">
    <property type="term" value="F:DNA-binding transcription factor activity"/>
    <property type="evidence" value="ECO:0007669"/>
    <property type="project" value="InterPro"/>
</dbReference>
<dbReference type="PANTHER" id="PTHR30204:SF69">
    <property type="entry name" value="MERR-FAMILY TRANSCRIPTIONAL REGULATOR"/>
    <property type="match status" value="1"/>
</dbReference>
<dbReference type="Pfam" id="PF13411">
    <property type="entry name" value="MerR_1"/>
    <property type="match status" value="1"/>
</dbReference>
<proteinExistence type="predicted"/>
<accession>A0A0J5T016</accession>
<dbReference type="InterPro" id="IPR047057">
    <property type="entry name" value="MerR_fam"/>
</dbReference>
<dbReference type="Gene3D" id="3.20.80.10">
    <property type="entry name" value="Regulatory factor, effector binding domain"/>
    <property type="match status" value="1"/>
</dbReference>
<dbReference type="InterPro" id="IPR010499">
    <property type="entry name" value="AraC_E-bd"/>
</dbReference>
<dbReference type="GO" id="GO:0003677">
    <property type="term" value="F:DNA binding"/>
    <property type="evidence" value="ECO:0007669"/>
    <property type="project" value="UniProtKB-KW"/>
</dbReference>
<dbReference type="SUPFAM" id="SSF46955">
    <property type="entry name" value="Putative DNA-binding domain"/>
    <property type="match status" value="1"/>
</dbReference>
<comment type="caution">
    <text evidence="5">The sequence shown here is derived from an EMBL/GenBank/DDBJ whole genome shotgun (WGS) entry which is preliminary data.</text>
</comment>
<dbReference type="CDD" id="cd01107">
    <property type="entry name" value="HTH_BmrR"/>
    <property type="match status" value="1"/>
</dbReference>
<gene>
    <name evidence="5" type="ORF">AV649_08195</name>
</gene>
<dbReference type="InterPro" id="IPR000551">
    <property type="entry name" value="MerR-type_HTH_dom"/>
</dbReference>
<dbReference type="PATRIC" id="fig|189381.10.peg.1216"/>
<evidence type="ECO:0000256" key="1">
    <source>
        <dbReference type="ARBA" id="ARBA00022491"/>
    </source>
</evidence>
<keyword evidence="1" id="KW-0678">Repressor</keyword>
<dbReference type="Pfam" id="PF06445">
    <property type="entry name" value="GyrI-like"/>
    <property type="match status" value="1"/>
</dbReference>
<dbReference type="InterPro" id="IPR029442">
    <property type="entry name" value="GyrI-like"/>
</dbReference>
<dbReference type="SMART" id="SM00871">
    <property type="entry name" value="AraC_E_bind"/>
    <property type="match status" value="1"/>
</dbReference>
<keyword evidence="4" id="KW-0804">Transcription</keyword>
<dbReference type="SMART" id="SM00422">
    <property type="entry name" value="HTH_MERR"/>
    <property type="match status" value="1"/>
</dbReference>
<dbReference type="EMBL" id="LQQY01000044">
    <property type="protein sequence ID" value="KZE44271.1"/>
    <property type="molecule type" value="Genomic_DNA"/>
</dbReference>
<evidence type="ECO:0000313" key="6">
    <source>
        <dbReference type="Proteomes" id="UP000076510"/>
    </source>
</evidence>
<dbReference type="Proteomes" id="UP000076510">
    <property type="component" value="Unassembled WGS sequence"/>
</dbReference>
<dbReference type="InterPro" id="IPR009061">
    <property type="entry name" value="DNA-bd_dom_put_sf"/>
</dbReference>
<dbReference type="AlphaFoldDB" id="A0A0J5T016"/>
<evidence type="ECO:0000256" key="3">
    <source>
        <dbReference type="ARBA" id="ARBA00023125"/>
    </source>
</evidence>
<dbReference type="InterPro" id="IPR011256">
    <property type="entry name" value="Reg_factor_effector_dom_sf"/>
</dbReference>
<protein>
    <submittedName>
        <fullName evidence="5">DNA-binding protein</fullName>
    </submittedName>
</protein>
<dbReference type="OrthoDB" id="9773308at2"/>
<sequence>MRKRLRIGEISNLFKLSKPTLRYYDEIGLFSPKYTDEQNQYRYYGIEQFATLDAIIFLRKNGFAIKDIKEQLEKRSPEGTLDLLQRKLEETRQEIRDLEIISRKIQNKITTIEEGLSLLTETAVTIKEFSARSITYYYNEGPVDMIAKMDEIHLSDMERISQMSHVYDGFFTGDLGFVVDYPSLQEEGPVKYSRIFDLNEDHASPHFLRGGLYACYPYKGPYEDIKEAHLHVLDHIHTHGYLVDGEAIELYILDESVVKDENDYLTMIQVPVKRR</sequence>
<name>A0A0J5T016_9BACI</name>
<organism evidence="5 6">
    <name type="scientific">Rossellomorea marisflavi</name>
    <dbReference type="NCBI Taxonomy" id="189381"/>
    <lineage>
        <taxon>Bacteria</taxon>
        <taxon>Bacillati</taxon>
        <taxon>Bacillota</taxon>
        <taxon>Bacilli</taxon>
        <taxon>Bacillales</taxon>
        <taxon>Bacillaceae</taxon>
        <taxon>Rossellomorea</taxon>
    </lineage>
</organism>
<keyword evidence="3 5" id="KW-0238">DNA-binding</keyword>
<dbReference type="SUPFAM" id="SSF55136">
    <property type="entry name" value="Probable bacterial effector-binding domain"/>
    <property type="match status" value="1"/>
</dbReference>
<dbReference type="RefSeq" id="WP_048013934.1">
    <property type="nucleotide sequence ID" value="NZ_CP047095.1"/>
</dbReference>
<dbReference type="PANTHER" id="PTHR30204">
    <property type="entry name" value="REDOX-CYCLING DRUG-SENSING TRANSCRIPTIONAL ACTIVATOR SOXR"/>
    <property type="match status" value="1"/>
</dbReference>
<keyword evidence="2" id="KW-0805">Transcription regulation</keyword>
<evidence type="ECO:0000256" key="4">
    <source>
        <dbReference type="ARBA" id="ARBA00023163"/>
    </source>
</evidence>
<evidence type="ECO:0000256" key="2">
    <source>
        <dbReference type="ARBA" id="ARBA00023015"/>
    </source>
</evidence>
<evidence type="ECO:0000313" key="5">
    <source>
        <dbReference type="EMBL" id="KZE44271.1"/>
    </source>
</evidence>
<reference evidence="6" key="1">
    <citation type="submission" date="2016-01" db="EMBL/GenBank/DDBJ databases">
        <title>Whole genome sequencing of Bhargavaea cecembensis T14.</title>
        <authorList>
            <person name="Hong K.W."/>
        </authorList>
    </citation>
    <scope>NUCLEOTIDE SEQUENCE [LARGE SCALE GENOMIC DNA]</scope>
    <source>
        <strain evidence="6">M19</strain>
    </source>
</reference>
<dbReference type="PROSITE" id="PS50937">
    <property type="entry name" value="HTH_MERR_2"/>
    <property type="match status" value="1"/>
</dbReference>